<dbReference type="Pfam" id="PF01553">
    <property type="entry name" value="Acyltransferase"/>
    <property type="match status" value="1"/>
</dbReference>
<keyword evidence="4" id="KW-1133">Transmembrane helix</keyword>
<dbReference type="EMBL" id="CP140158">
    <property type="protein sequence ID" value="WQG85697.1"/>
    <property type="molecule type" value="Genomic_DNA"/>
</dbReference>
<evidence type="ECO:0000313" key="7">
    <source>
        <dbReference type="Proteomes" id="UP001324185"/>
    </source>
</evidence>
<evidence type="ECO:0000256" key="1">
    <source>
        <dbReference type="ARBA" id="ARBA00005189"/>
    </source>
</evidence>
<dbReference type="CDD" id="cd07989">
    <property type="entry name" value="LPLAT_AGPAT-like"/>
    <property type="match status" value="1"/>
</dbReference>
<organism evidence="6 7">
    <name type="scientific">Kangiella aquimarina</name>
    <dbReference type="NCBI Taxonomy" id="261965"/>
    <lineage>
        <taxon>Bacteria</taxon>
        <taxon>Pseudomonadati</taxon>
        <taxon>Pseudomonadota</taxon>
        <taxon>Gammaproteobacteria</taxon>
        <taxon>Kangiellales</taxon>
        <taxon>Kangiellaceae</taxon>
        <taxon>Kangiella</taxon>
    </lineage>
</organism>
<protein>
    <submittedName>
        <fullName evidence="6">Lysophospholipid acyltransferase family protein</fullName>
    </submittedName>
</protein>
<dbReference type="SMART" id="SM00563">
    <property type="entry name" value="PlsC"/>
    <property type="match status" value="1"/>
</dbReference>
<keyword evidence="7" id="KW-1185">Reference proteome</keyword>
<feature type="transmembrane region" description="Helical" evidence="4">
    <location>
        <begin position="12"/>
        <end position="39"/>
    </location>
</feature>
<dbReference type="PANTHER" id="PTHR10434:SF66">
    <property type="entry name" value="PHOSPHOLIPID_GLYCEROL ACYLTRANSFERASE DOMAIN-CONTAINING PROTEIN"/>
    <property type="match status" value="1"/>
</dbReference>
<keyword evidence="4" id="KW-0472">Membrane</keyword>
<evidence type="ECO:0000256" key="3">
    <source>
        <dbReference type="ARBA" id="ARBA00023315"/>
    </source>
</evidence>
<dbReference type="PANTHER" id="PTHR10434">
    <property type="entry name" value="1-ACYL-SN-GLYCEROL-3-PHOSPHATE ACYLTRANSFERASE"/>
    <property type="match status" value="1"/>
</dbReference>
<evidence type="ECO:0000313" key="6">
    <source>
        <dbReference type="EMBL" id="WQG85697.1"/>
    </source>
</evidence>
<dbReference type="GO" id="GO:0016746">
    <property type="term" value="F:acyltransferase activity"/>
    <property type="evidence" value="ECO:0007669"/>
    <property type="project" value="UniProtKB-KW"/>
</dbReference>
<dbReference type="SUPFAM" id="SSF69593">
    <property type="entry name" value="Glycerol-3-phosphate (1)-acyltransferase"/>
    <property type="match status" value="1"/>
</dbReference>
<feature type="domain" description="Phospholipid/glycerol acyltransferase" evidence="5">
    <location>
        <begin position="88"/>
        <end position="197"/>
    </location>
</feature>
<accession>A0ABZ0X521</accession>
<dbReference type="Proteomes" id="UP001324185">
    <property type="component" value="Chromosome"/>
</dbReference>
<keyword evidence="4" id="KW-0812">Transmembrane</keyword>
<name>A0ABZ0X521_9GAMM</name>
<sequence>MFNKINYIWRVFATGLSFTTFGIGGLLLSLFVFPVIALFNRDPLVRKRKARYLIHRSWYIFIRFMQALGIFKFDLTAAKAQLEGIEGKIVIANHPTLIDVVALISLIPNADCVVKQGLWNNFFLKRVVRVADFINNDQDVNKLIQNCKKSLQEGYNLVIFPEGTRTVPNKPIKLQRGAANIAIRCQTNLLPVIIDCDPTTLTKQEKWYQIPDRKAYFTMRVVEEIDITPFINQEKNESIAARRLTEHIKTVFKEEVAQNEILRNRD</sequence>
<comment type="pathway">
    <text evidence="1">Lipid metabolism.</text>
</comment>
<keyword evidence="2" id="KW-0808">Transferase</keyword>
<dbReference type="RefSeq" id="WP_018623691.1">
    <property type="nucleotide sequence ID" value="NZ_CP140158.1"/>
</dbReference>
<dbReference type="InterPro" id="IPR002123">
    <property type="entry name" value="Plipid/glycerol_acylTrfase"/>
</dbReference>
<gene>
    <name evidence="6" type="ORF">SR900_02145</name>
</gene>
<reference evidence="6 7" key="1">
    <citation type="submission" date="2023-11" db="EMBL/GenBank/DDBJ databases">
        <title>MicrobeMod: A computational toolkit for identifying prokaryotic methylation and restriction-modification with nanopore sequencing.</title>
        <authorList>
            <person name="Crits-Christoph A."/>
            <person name="Kang S.C."/>
            <person name="Lee H."/>
            <person name="Ostrov N."/>
        </authorList>
    </citation>
    <scope>NUCLEOTIDE SEQUENCE [LARGE SCALE GENOMIC DNA]</scope>
    <source>
        <strain evidence="6 7">DSMZ 16071</strain>
    </source>
</reference>
<evidence type="ECO:0000259" key="5">
    <source>
        <dbReference type="SMART" id="SM00563"/>
    </source>
</evidence>
<keyword evidence="3 6" id="KW-0012">Acyltransferase</keyword>
<evidence type="ECO:0000256" key="2">
    <source>
        <dbReference type="ARBA" id="ARBA00022679"/>
    </source>
</evidence>
<evidence type="ECO:0000256" key="4">
    <source>
        <dbReference type="SAM" id="Phobius"/>
    </source>
</evidence>
<proteinExistence type="predicted"/>